<dbReference type="AlphaFoldDB" id="E8M148"/>
<dbReference type="Proteomes" id="UP000006228">
    <property type="component" value="Unassembled WGS sequence"/>
</dbReference>
<dbReference type="EMBL" id="AEVT01000003">
    <property type="protein sequence ID" value="EGA72287.1"/>
    <property type="molecule type" value="Genomic_DNA"/>
</dbReference>
<protein>
    <submittedName>
        <fullName evidence="2">Cyclic nucleotide binding protein, putative</fullName>
    </submittedName>
</protein>
<dbReference type="InterPro" id="IPR018490">
    <property type="entry name" value="cNMP-bd_dom_sf"/>
</dbReference>
<dbReference type="RefSeq" id="WP_008072623.1">
    <property type="nucleotide sequence ID" value="NZ_AEVT01000003.1"/>
</dbReference>
<gene>
    <name evidence="2" type="ORF">VISI1226_05818</name>
</gene>
<name>E8M148_PHOS4</name>
<proteinExistence type="predicted"/>
<dbReference type="Pfam" id="PF00027">
    <property type="entry name" value="cNMP_binding"/>
    <property type="match status" value="1"/>
</dbReference>
<dbReference type="PROSITE" id="PS50042">
    <property type="entry name" value="CNMP_BINDING_3"/>
    <property type="match status" value="1"/>
</dbReference>
<dbReference type="eggNOG" id="COG0664">
    <property type="taxonomic scope" value="Bacteria"/>
</dbReference>
<evidence type="ECO:0000313" key="3">
    <source>
        <dbReference type="Proteomes" id="UP000006228"/>
    </source>
</evidence>
<dbReference type="SUPFAM" id="SSF51206">
    <property type="entry name" value="cAMP-binding domain-like"/>
    <property type="match status" value="1"/>
</dbReference>
<sequence length="221" mass="25577">MNQTQLLERGLKHIREFVASPEFKTKRFFEGDYIVKQDQQLDFVYWASVVQYSIFHTAQNGKSLSLGDYYSEDRFFGEVELFSDEGFQFDVVATADVDLTVIPYSAFVEFLANDGAVAFWMNSKMATVYQQSMQVAIERSLYPLRFNILKDIMCQVEEAAPSVNHAYMYQEAQRFGCSERAYNRVVRELIDEGLISKRDSDNRLLPKNIPAIAQCLERYQG</sequence>
<evidence type="ECO:0000259" key="1">
    <source>
        <dbReference type="PROSITE" id="PS50042"/>
    </source>
</evidence>
<dbReference type="GeneID" id="95567397"/>
<dbReference type="OrthoDB" id="7826327at2"/>
<feature type="domain" description="Cyclic nucleotide-binding" evidence="1">
    <location>
        <begin position="23"/>
        <end position="111"/>
    </location>
</feature>
<reference evidence="2 3" key="1">
    <citation type="journal article" date="2012" name="Int. J. Syst. Evol. Microbiol.">
        <title>Vibrio caribbeanicus sp. nov., isolated from the marine sponge Scleritoderma cyanea.</title>
        <authorList>
            <person name="Hoffmann M."/>
            <person name="Monday S.R."/>
            <person name="Allard M.W."/>
            <person name="Strain E.A."/>
            <person name="Whittaker P."/>
            <person name="Naum M."/>
            <person name="McCarthy P.J."/>
            <person name="Lopez J.V."/>
            <person name="Fischer M."/>
            <person name="Brown E.W."/>
        </authorList>
    </citation>
    <scope>NUCLEOTIDE SEQUENCE [LARGE SCALE GENOMIC DNA]</scope>
    <source>
        <strain evidence="3">DSMZ 21326</strain>
    </source>
</reference>
<dbReference type="InterPro" id="IPR014710">
    <property type="entry name" value="RmlC-like_jellyroll"/>
</dbReference>
<organism evidence="2 3">
    <name type="scientific">Vibrio sinaloensis DSM 21326</name>
    <dbReference type="NCBI Taxonomy" id="945550"/>
    <lineage>
        <taxon>Bacteria</taxon>
        <taxon>Pseudomonadati</taxon>
        <taxon>Pseudomonadota</taxon>
        <taxon>Gammaproteobacteria</taxon>
        <taxon>Vibrionales</taxon>
        <taxon>Vibrionaceae</taxon>
        <taxon>Vibrio</taxon>
        <taxon>Vibrio oreintalis group</taxon>
    </lineage>
</organism>
<dbReference type="Gene3D" id="2.60.120.10">
    <property type="entry name" value="Jelly Rolls"/>
    <property type="match status" value="1"/>
</dbReference>
<dbReference type="CDD" id="cd00038">
    <property type="entry name" value="CAP_ED"/>
    <property type="match status" value="1"/>
</dbReference>
<evidence type="ECO:0000313" key="2">
    <source>
        <dbReference type="EMBL" id="EGA72287.1"/>
    </source>
</evidence>
<dbReference type="InterPro" id="IPR000595">
    <property type="entry name" value="cNMP-bd_dom"/>
</dbReference>
<accession>E8M148</accession>
<comment type="caution">
    <text evidence="2">The sequence shown here is derived from an EMBL/GenBank/DDBJ whole genome shotgun (WGS) entry which is preliminary data.</text>
</comment>